<keyword evidence="6" id="KW-0906">Nuclear pore complex</keyword>
<keyword evidence="3" id="KW-0509">mRNA transport</keyword>
<evidence type="ECO:0000256" key="4">
    <source>
        <dbReference type="ARBA" id="ARBA00022927"/>
    </source>
</evidence>
<evidence type="ECO:0000256" key="6">
    <source>
        <dbReference type="ARBA" id="ARBA00023132"/>
    </source>
</evidence>
<dbReference type="PANTHER" id="PTHR31431:SF1">
    <property type="entry name" value="NUCLEOPORIN NUP188"/>
    <property type="match status" value="1"/>
</dbReference>
<name>A0A4C1W178_EUMVA</name>
<protein>
    <submittedName>
        <fullName evidence="9">Nucleoporin NUP188 homolog</fullName>
    </submittedName>
</protein>
<proteinExistence type="predicted"/>
<dbReference type="GO" id="GO:0051028">
    <property type="term" value="P:mRNA transport"/>
    <property type="evidence" value="ECO:0007669"/>
    <property type="project" value="UniProtKB-KW"/>
</dbReference>
<keyword evidence="10" id="KW-1185">Reference proteome</keyword>
<dbReference type="GO" id="GO:0017056">
    <property type="term" value="F:structural constituent of nuclear pore"/>
    <property type="evidence" value="ECO:0007669"/>
    <property type="project" value="InterPro"/>
</dbReference>
<keyword evidence="4" id="KW-0653">Protein transport</keyword>
<reference evidence="9 10" key="1">
    <citation type="journal article" date="2019" name="Commun. Biol.">
        <title>The bagworm genome reveals a unique fibroin gene that provides high tensile strength.</title>
        <authorList>
            <person name="Kono N."/>
            <person name="Nakamura H."/>
            <person name="Ohtoshi R."/>
            <person name="Tomita M."/>
            <person name="Numata K."/>
            <person name="Arakawa K."/>
        </authorList>
    </citation>
    <scope>NUCLEOTIDE SEQUENCE [LARGE SCALE GENOMIC DNA]</scope>
</reference>
<evidence type="ECO:0000256" key="1">
    <source>
        <dbReference type="ARBA" id="ARBA00004567"/>
    </source>
</evidence>
<dbReference type="Proteomes" id="UP000299102">
    <property type="component" value="Unassembled WGS sequence"/>
</dbReference>
<dbReference type="Pfam" id="PF21093">
    <property type="entry name" value="Nup188_N-subdom_III"/>
    <property type="match status" value="1"/>
</dbReference>
<accession>A0A4C1W178</accession>
<comment type="subcellular location">
    <subcellularLocation>
        <location evidence="1">Nucleus</location>
        <location evidence="1">Nuclear pore complex</location>
    </subcellularLocation>
</comment>
<sequence length="548" mass="61428">MCDKFDGDGTIGHQNGAMKLAAHLLQTPDIAGQFWNLHMKEENCGIVSLWNTALEFFPFNFTSLSVMAAGLAKAGKCSVQNLLEELKNLPVYSEFYNPNLVPVTKLSMNSDDVLVGRDYYPLSSLTYKVEAGSRAALIDRKDGTWIHYRTPYSYWTIFNDVIERALGHHQSNLSGILQKVYEGTIVLNEVMKVLVKDKEVPKYLMGPCEGVFATLIRYMRAESPPLPLLVSCLNVSSALVPLFHKEIHLRLINTGLLPRLVRAQLSPAEYANGISLEPGAAGSYLVTLEQPTGIYNFLAAYIDLLCGFCQVSQDDRLLLDIVLPGLVFLLREVFPNVCGWRYAAYPDRRKLLQRCINVLFNTLQHPKVSTESELLVQKTCVYALLQTENALELLKIVAVGNEQLELMMYDESNWISGSGSEYLKTVQKAFSVLMLALKLKTLVNNSNEITPIEHLIFAQNKQKDALKVVPRVTSYINHAFNKNLSILCCRLLTRFATGAEAYWAASCATHGRVTAIFGNNEHERRNDLYKITSTPFSIKRLCDPSSKP</sequence>
<dbReference type="EMBL" id="BGZK01000455">
    <property type="protein sequence ID" value="GBP44600.1"/>
    <property type="molecule type" value="Genomic_DNA"/>
</dbReference>
<dbReference type="STRING" id="151549.A0A4C1W178"/>
<dbReference type="OrthoDB" id="102511at2759"/>
<organism evidence="9 10">
    <name type="scientific">Eumeta variegata</name>
    <name type="common">Bagworm moth</name>
    <name type="synonym">Eumeta japonica</name>
    <dbReference type="NCBI Taxonomy" id="151549"/>
    <lineage>
        <taxon>Eukaryota</taxon>
        <taxon>Metazoa</taxon>
        <taxon>Ecdysozoa</taxon>
        <taxon>Arthropoda</taxon>
        <taxon>Hexapoda</taxon>
        <taxon>Insecta</taxon>
        <taxon>Pterygota</taxon>
        <taxon>Neoptera</taxon>
        <taxon>Endopterygota</taxon>
        <taxon>Lepidoptera</taxon>
        <taxon>Glossata</taxon>
        <taxon>Ditrysia</taxon>
        <taxon>Tineoidea</taxon>
        <taxon>Psychidae</taxon>
        <taxon>Oiketicinae</taxon>
        <taxon>Eumeta</taxon>
    </lineage>
</organism>
<evidence type="ECO:0000313" key="9">
    <source>
        <dbReference type="EMBL" id="GBP44600.1"/>
    </source>
</evidence>
<dbReference type="InterPro" id="IPR044840">
    <property type="entry name" value="Nup188"/>
</dbReference>
<dbReference type="GO" id="GO:0044611">
    <property type="term" value="C:nuclear pore inner ring"/>
    <property type="evidence" value="ECO:0007669"/>
    <property type="project" value="TreeGrafter"/>
</dbReference>
<dbReference type="GO" id="GO:0006606">
    <property type="term" value="P:protein import into nucleus"/>
    <property type="evidence" value="ECO:0007669"/>
    <property type="project" value="TreeGrafter"/>
</dbReference>
<dbReference type="AlphaFoldDB" id="A0A4C1W178"/>
<keyword evidence="7" id="KW-0539">Nucleus</keyword>
<gene>
    <name evidence="9" type="primary">nup188</name>
    <name evidence="9" type="ORF">EVAR_75057_1</name>
</gene>
<dbReference type="GO" id="GO:0006405">
    <property type="term" value="P:RNA export from nucleus"/>
    <property type="evidence" value="ECO:0007669"/>
    <property type="project" value="TreeGrafter"/>
</dbReference>
<evidence type="ECO:0000256" key="2">
    <source>
        <dbReference type="ARBA" id="ARBA00022448"/>
    </source>
</evidence>
<evidence type="ECO:0000256" key="3">
    <source>
        <dbReference type="ARBA" id="ARBA00022816"/>
    </source>
</evidence>
<keyword evidence="5" id="KW-0811">Translocation</keyword>
<evidence type="ECO:0000259" key="8">
    <source>
        <dbReference type="Pfam" id="PF21093"/>
    </source>
</evidence>
<feature type="domain" description="Nucleoporin Nup188 N-terminal subdomain III" evidence="8">
    <location>
        <begin position="146"/>
        <end position="498"/>
    </location>
</feature>
<keyword evidence="2" id="KW-0813">Transport</keyword>
<dbReference type="InterPro" id="IPR048883">
    <property type="entry name" value="Nup188_N-subdom_III"/>
</dbReference>
<evidence type="ECO:0000256" key="5">
    <source>
        <dbReference type="ARBA" id="ARBA00023010"/>
    </source>
</evidence>
<dbReference type="PANTHER" id="PTHR31431">
    <property type="entry name" value="NUCLEOPORIN NUP188 HOMOLOG"/>
    <property type="match status" value="1"/>
</dbReference>
<evidence type="ECO:0000313" key="10">
    <source>
        <dbReference type="Proteomes" id="UP000299102"/>
    </source>
</evidence>
<comment type="caution">
    <text evidence="9">The sequence shown here is derived from an EMBL/GenBank/DDBJ whole genome shotgun (WGS) entry which is preliminary data.</text>
</comment>
<evidence type="ECO:0000256" key="7">
    <source>
        <dbReference type="ARBA" id="ARBA00023242"/>
    </source>
</evidence>